<dbReference type="InterPro" id="IPR036390">
    <property type="entry name" value="WH_DNA-bd_sf"/>
</dbReference>
<dbReference type="Proteomes" id="UP000811844">
    <property type="component" value="Unassembled WGS sequence"/>
</dbReference>
<evidence type="ECO:0000313" key="5">
    <source>
        <dbReference type="EMBL" id="MBR9726593.1"/>
    </source>
</evidence>
<dbReference type="RefSeq" id="WP_153661086.1">
    <property type="nucleotide sequence ID" value="NZ_JAAIKR010000001.1"/>
</dbReference>
<dbReference type="InterPro" id="IPR036388">
    <property type="entry name" value="WH-like_DNA-bd_sf"/>
</dbReference>
<gene>
    <name evidence="5" type="ORF">G3R48_01135</name>
</gene>
<evidence type="ECO:0000256" key="3">
    <source>
        <dbReference type="ARBA" id="ARBA00023163"/>
    </source>
</evidence>
<dbReference type="EMBL" id="JAAIKR010000001">
    <property type="protein sequence ID" value="MBR9726593.1"/>
    <property type="molecule type" value="Genomic_DNA"/>
</dbReference>
<proteinExistence type="predicted"/>
<keyword evidence="2" id="KW-0238">DNA-binding</keyword>
<evidence type="ECO:0000313" key="6">
    <source>
        <dbReference type="Proteomes" id="UP000811844"/>
    </source>
</evidence>
<evidence type="ECO:0000256" key="1">
    <source>
        <dbReference type="ARBA" id="ARBA00023015"/>
    </source>
</evidence>
<protein>
    <submittedName>
        <fullName evidence="5">MarR family transcriptional regulator</fullName>
    </submittedName>
</protein>
<evidence type="ECO:0000256" key="2">
    <source>
        <dbReference type="ARBA" id="ARBA00023125"/>
    </source>
</evidence>
<dbReference type="SMART" id="SM00347">
    <property type="entry name" value="HTH_MARR"/>
    <property type="match status" value="1"/>
</dbReference>
<evidence type="ECO:0000259" key="4">
    <source>
        <dbReference type="PROSITE" id="PS50995"/>
    </source>
</evidence>
<comment type="caution">
    <text evidence="5">The sequence shown here is derived from an EMBL/GenBank/DDBJ whole genome shotgun (WGS) entry which is preliminary data.</text>
</comment>
<dbReference type="Pfam" id="PF12802">
    <property type="entry name" value="MarR_2"/>
    <property type="match status" value="1"/>
</dbReference>
<dbReference type="PANTHER" id="PTHR42756:SF1">
    <property type="entry name" value="TRANSCRIPTIONAL REPRESSOR OF EMRAB OPERON"/>
    <property type="match status" value="1"/>
</dbReference>
<keyword evidence="1" id="KW-0805">Transcription regulation</keyword>
<dbReference type="Gene3D" id="1.10.10.10">
    <property type="entry name" value="Winged helix-like DNA-binding domain superfamily/Winged helix DNA-binding domain"/>
    <property type="match status" value="1"/>
</dbReference>
<organism evidence="5 6">
    <name type="scientific">Shewanella intestini</name>
    <dbReference type="NCBI Taxonomy" id="2017544"/>
    <lineage>
        <taxon>Bacteria</taxon>
        <taxon>Pseudomonadati</taxon>
        <taxon>Pseudomonadota</taxon>
        <taxon>Gammaproteobacteria</taxon>
        <taxon>Alteromonadales</taxon>
        <taxon>Shewanellaceae</taxon>
        <taxon>Shewanella</taxon>
    </lineage>
</organism>
<dbReference type="PANTHER" id="PTHR42756">
    <property type="entry name" value="TRANSCRIPTIONAL REGULATOR, MARR"/>
    <property type="match status" value="1"/>
</dbReference>
<keyword evidence="3" id="KW-0804">Transcription</keyword>
<feature type="domain" description="HTH marR-type" evidence="4">
    <location>
        <begin position="16"/>
        <end position="148"/>
    </location>
</feature>
<name>A0ABS5HXV3_9GAMM</name>
<dbReference type="InterPro" id="IPR000835">
    <property type="entry name" value="HTH_MarR-typ"/>
</dbReference>
<reference evidence="5 6" key="1">
    <citation type="submission" date="2020-02" db="EMBL/GenBank/DDBJ databases">
        <title>Shewanella WXL01 sp. nov., a marine bacterium isolated from green algae in Luhuitou Fringing Reef (Northern South China Sea).</title>
        <authorList>
            <person name="Wang X."/>
        </authorList>
    </citation>
    <scope>NUCLEOTIDE SEQUENCE [LARGE SCALE GENOMIC DNA]</scope>
    <source>
        <strain evidence="5 6">MCCC 1A01895</strain>
    </source>
</reference>
<sequence>MEQQVPITITGIHNLDSNPMFLMGLVYKQFRSNVAAEMGQLNITLEMYGALRVLGEHGEITQQQLADYLLRNRSVTKRLVDNGIKLGLINASKSATNKKIKLLTLTDIGLQMATQCMPIVNDISQLFQDKLCVSETKQLKLLLSKLINVEHAVD</sequence>
<dbReference type="PROSITE" id="PS50995">
    <property type="entry name" value="HTH_MARR_2"/>
    <property type="match status" value="1"/>
</dbReference>
<keyword evidence="6" id="KW-1185">Reference proteome</keyword>
<accession>A0ABS5HXV3</accession>
<dbReference type="SUPFAM" id="SSF46785">
    <property type="entry name" value="Winged helix' DNA-binding domain"/>
    <property type="match status" value="1"/>
</dbReference>